<gene>
    <name evidence="8" type="ORF">U14_00880</name>
</gene>
<accession>A0A0S6VVG0</accession>
<dbReference type="Pfam" id="PF00072">
    <property type="entry name" value="Response_reg"/>
    <property type="match status" value="1"/>
</dbReference>
<dbReference type="CDD" id="cd00156">
    <property type="entry name" value="REC"/>
    <property type="match status" value="1"/>
</dbReference>
<dbReference type="PROSITE" id="PS50109">
    <property type="entry name" value="HIS_KIN"/>
    <property type="match status" value="1"/>
</dbReference>
<evidence type="ECO:0000256" key="2">
    <source>
        <dbReference type="ARBA" id="ARBA00022679"/>
    </source>
</evidence>
<dbReference type="Proteomes" id="UP000030700">
    <property type="component" value="Unassembled WGS sequence"/>
</dbReference>
<dbReference type="SUPFAM" id="SSF55874">
    <property type="entry name" value="ATPase domain of HSP90 chaperone/DNA topoisomerase II/histidine kinase"/>
    <property type="match status" value="1"/>
</dbReference>
<evidence type="ECO:0000259" key="6">
    <source>
        <dbReference type="PROSITE" id="PS50109"/>
    </source>
</evidence>
<dbReference type="PANTHER" id="PTHR43547">
    <property type="entry name" value="TWO-COMPONENT HISTIDINE KINASE"/>
    <property type="match status" value="1"/>
</dbReference>
<dbReference type="SMART" id="SM00448">
    <property type="entry name" value="REC"/>
    <property type="match status" value="1"/>
</dbReference>
<dbReference type="Pfam" id="PF13185">
    <property type="entry name" value="GAF_2"/>
    <property type="match status" value="1"/>
</dbReference>
<dbReference type="HOGENOM" id="CLU_469836_0_0_0"/>
<dbReference type="InterPro" id="IPR003594">
    <property type="entry name" value="HATPase_dom"/>
</dbReference>
<keyword evidence="2" id="KW-0808">Transferase</keyword>
<dbReference type="GO" id="GO:0000155">
    <property type="term" value="F:phosphorelay sensor kinase activity"/>
    <property type="evidence" value="ECO:0007669"/>
    <property type="project" value="TreeGrafter"/>
</dbReference>
<keyword evidence="1 4" id="KW-0597">Phosphoprotein</keyword>
<dbReference type="STRING" id="1499966.U14_00880"/>
<dbReference type="SMART" id="SM00065">
    <property type="entry name" value="GAF"/>
    <property type="match status" value="1"/>
</dbReference>
<feature type="domain" description="Histidine kinase" evidence="6">
    <location>
        <begin position="378"/>
        <end position="580"/>
    </location>
</feature>
<name>A0A0S6VVG0_9BACT</name>
<dbReference type="InterPro" id="IPR001789">
    <property type="entry name" value="Sig_transdc_resp-reg_receiver"/>
</dbReference>
<evidence type="ECO:0000256" key="4">
    <source>
        <dbReference type="PROSITE-ProRule" id="PRU00169"/>
    </source>
</evidence>
<proteinExistence type="predicted"/>
<evidence type="ECO:0000256" key="5">
    <source>
        <dbReference type="SAM" id="Coils"/>
    </source>
</evidence>
<feature type="coiled-coil region" evidence="5">
    <location>
        <begin position="128"/>
        <end position="166"/>
    </location>
</feature>
<dbReference type="InterPro" id="IPR029016">
    <property type="entry name" value="GAF-like_dom_sf"/>
</dbReference>
<keyword evidence="5" id="KW-0175">Coiled coil</keyword>
<dbReference type="PROSITE" id="PS50110">
    <property type="entry name" value="RESPONSE_REGULATORY"/>
    <property type="match status" value="1"/>
</dbReference>
<reference evidence="8" key="1">
    <citation type="journal article" date="2015" name="PeerJ">
        <title>First genomic representation of candidate bacterial phylum KSB3 points to enhanced environmental sensing as a trigger of wastewater bulking.</title>
        <authorList>
            <person name="Sekiguchi Y."/>
            <person name="Ohashi A."/>
            <person name="Parks D.H."/>
            <person name="Yamauchi T."/>
            <person name="Tyson G.W."/>
            <person name="Hugenholtz P."/>
        </authorList>
    </citation>
    <scope>NUCLEOTIDE SEQUENCE [LARGE SCALE GENOMIC DNA]</scope>
</reference>
<feature type="modified residue" description="4-aspartylphosphate" evidence="4">
    <location>
        <position position="53"/>
    </location>
</feature>
<dbReference type="InterPro" id="IPR011006">
    <property type="entry name" value="CheY-like_superfamily"/>
</dbReference>
<keyword evidence="9" id="KW-1185">Reference proteome</keyword>
<feature type="domain" description="Response regulatory" evidence="7">
    <location>
        <begin position="4"/>
        <end position="118"/>
    </location>
</feature>
<dbReference type="InterPro" id="IPR036890">
    <property type="entry name" value="HATPase_C_sf"/>
</dbReference>
<evidence type="ECO:0000256" key="3">
    <source>
        <dbReference type="ARBA" id="ARBA00022777"/>
    </source>
</evidence>
<dbReference type="SUPFAM" id="SSF52172">
    <property type="entry name" value="CheY-like"/>
    <property type="match status" value="1"/>
</dbReference>
<protein>
    <submittedName>
        <fullName evidence="8">Multi-sensor signal transduction histidine kinase</fullName>
    </submittedName>
</protein>
<dbReference type="SMART" id="SM00387">
    <property type="entry name" value="HATPase_c"/>
    <property type="match status" value="1"/>
</dbReference>
<keyword evidence="3 8" id="KW-0418">Kinase</keyword>
<dbReference type="Pfam" id="PF02518">
    <property type="entry name" value="HATPase_c"/>
    <property type="match status" value="1"/>
</dbReference>
<dbReference type="AlphaFoldDB" id="A0A0S6VVG0"/>
<dbReference type="EMBL" id="DF820455">
    <property type="protein sequence ID" value="GAK49657.1"/>
    <property type="molecule type" value="Genomic_DNA"/>
</dbReference>
<dbReference type="PANTHER" id="PTHR43547:SF2">
    <property type="entry name" value="HYBRID SIGNAL TRANSDUCTION HISTIDINE KINASE C"/>
    <property type="match status" value="1"/>
</dbReference>
<organism evidence="8">
    <name type="scientific">Candidatus Moduliflexus flocculans</name>
    <dbReference type="NCBI Taxonomy" id="1499966"/>
    <lineage>
        <taxon>Bacteria</taxon>
        <taxon>Candidatus Moduliflexota</taxon>
        <taxon>Candidatus Moduliflexia</taxon>
        <taxon>Candidatus Moduliflexales</taxon>
        <taxon>Candidatus Moduliflexaceae</taxon>
    </lineage>
</organism>
<dbReference type="Gene3D" id="3.40.50.2300">
    <property type="match status" value="1"/>
</dbReference>
<sequence length="580" mass="65656">MKLHIVVIDDSETAREAIVSVLPKREYTVAMMSNGAEALSYLEEHPSDLIFVDDYLPDTDGLSLLHTLVKKFPDVPIVMVTESGSEKLAVNALKSGASDYLVKSADFISKVPHLIRENLDKYEMKRRNRDLENQLRDSFKQLKQLNRELEEKVLERTEELERAYQLSNELMAKAVDSNMQLAELYTEVDESRRKSEMKIRELSLINEIAQEITAASNKDHLLRIVLDAVHEELGVDHCALLLLNEETQHLYIGMSFGTPDDLLLALRSLRGEQVLLDVLRRNRPLLVQDVESDADFMPLAHDFPGIESFALLPIRAKNKELGVCTAYGYEHNATLTQDDVTFVLSLTNQTALALMSLDETTRRIQAEQFAMLGKAVSYIMGDMQAAFSGIRRVIESDVPPEVGQRIEQEMAWVARTLDECAELAQGRHGTLSCQQSSVKQFLETIQAQLTAQFSRQHIQIEIEMDQDYEWALDVSKMQRAFLILADNARQRMPNGGTFTMKSRREGKKHLFTFTDTGYSIPVESQAHLFETSWATESDRHDMGFGLLVAKKILDEHGVSLDVHSGKDQGATFYLTFLPAQ</sequence>
<evidence type="ECO:0000259" key="7">
    <source>
        <dbReference type="PROSITE" id="PS50110"/>
    </source>
</evidence>
<dbReference type="Gene3D" id="3.30.450.40">
    <property type="match status" value="1"/>
</dbReference>
<dbReference type="InterPro" id="IPR005467">
    <property type="entry name" value="His_kinase_dom"/>
</dbReference>
<evidence type="ECO:0000256" key="1">
    <source>
        <dbReference type="ARBA" id="ARBA00022553"/>
    </source>
</evidence>
<dbReference type="SUPFAM" id="SSF55781">
    <property type="entry name" value="GAF domain-like"/>
    <property type="match status" value="1"/>
</dbReference>
<evidence type="ECO:0000313" key="8">
    <source>
        <dbReference type="EMBL" id="GAK49657.1"/>
    </source>
</evidence>
<evidence type="ECO:0000313" key="9">
    <source>
        <dbReference type="Proteomes" id="UP000030700"/>
    </source>
</evidence>
<dbReference type="Gene3D" id="3.30.565.10">
    <property type="entry name" value="Histidine kinase-like ATPase, C-terminal domain"/>
    <property type="match status" value="1"/>
</dbReference>
<dbReference type="InterPro" id="IPR003018">
    <property type="entry name" value="GAF"/>
</dbReference>